<feature type="transmembrane region" description="Helical" evidence="7">
    <location>
        <begin position="12"/>
        <end position="31"/>
    </location>
</feature>
<feature type="transmembrane region" description="Helical" evidence="7">
    <location>
        <begin position="120"/>
        <end position="142"/>
    </location>
</feature>
<dbReference type="EMBL" id="PDLN01000001">
    <property type="protein sequence ID" value="RDW95201.1"/>
    <property type="molecule type" value="Genomic_DNA"/>
</dbReference>
<keyword evidence="3 7" id="KW-1133">Transmembrane helix</keyword>
<evidence type="ECO:0000313" key="9">
    <source>
        <dbReference type="EMBL" id="RDW95201.1"/>
    </source>
</evidence>
<evidence type="ECO:0000256" key="2">
    <source>
        <dbReference type="ARBA" id="ARBA00022692"/>
    </source>
</evidence>
<feature type="transmembrane region" description="Helical" evidence="7">
    <location>
        <begin position="207"/>
        <end position="229"/>
    </location>
</feature>
<comment type="subcellular location">
    <subcellularLocation>
        <location evidence="1">Membrane</location>
        <topology evidence="1">Multi-pass membrane protein</topology>
    </subcellularLocation>
</comment>
<proteinExistence type="inferred from homology"/>
<feature type="transmembrane region" description="Helical" evidence="7">
    <location>
        <begin position="92"/>
        <end position="113"/>
    </location>
</feature>
<evidence type="ECO:0000256" key="1">
    <source>
        <dbReference type="ARBA" id="ARBA00004141"/>
    </source>
</evidence>
<dbReference type="PANTHER" id="PTHR33048">
    <property type="entry name" value="PTH11-LIKE INTEGRAL MEMBRANE PROTEIN (AFU_ORTHOLOGUE AFUA_5G11245)"/>
    <property type="match status" value="1"/>
</dbReference>
<evidence type="ECO:0000259" key="8">
    <source>
        <dbReference type="Pfam" id="PF20684"/>
    </source>
</evidence>
<evidence type="ECO:0000256" key="7">
    <source>
        <dbReference type="SAM" id="Phobius"/>
    </source>
</evidence>
<accession>A0A3D8T9U8</accession>
<gene>
    <name evidence="9" type="ORF">BP5796_00964</name>
</gene>
<evidence type="ECO:0000256" key="5">
    <source>
        <dbReference type="ARBA" id="ARBA00038359"/>
    </source>
</evidence>
<protein>
    <recommendedName>
        <fullName evidence="8">Rhodopsin domain-containing protein</fullName>
    </recommendedName>
</protein>
<evidence type="ECO:0000256" key="6">
    <source>
        <dbReference type="SAM" id="MobiDB-lite"/>
    </source>
</evidence>
<evidence type="ECO:0000256" key="3">
    <source>
        <dbReference type="ARBA" id="ARBA00022989"/>
    </source>
</evidence>
<name>A0A3D8T9U8_9HELO</name>
<dbReference type="InterPro" id="IPR049326">
    <property type="entry name" value="Rhodopsin_dom_fungi"/>
</dbReference>
<comment type="caution">
    <text evidence="9">The sequence shown here is derived from an EMBL/GenBank/DDBJ whole genome shotgun (WGS) entry which is preliminary data.</text>
</comment>
<feature type="compositionally biased region" description="Low complexity" evidence="6">
    <location>
        <begin position="381"/>
        <end position="392"/>
    </location>
</feature>
<keyword evidence="10" id="KW-1185">Reference proteome</keyword>
<keyword evidence="4 7" id="KW-0472">Membrane</keyword>
<reference evidence="9 10" key="1">
    <citation type="journal article" date="2018" name="IMA Fungus">
        <title>IMA Genome-F 9: Draft genome sequence of Annulohypoxylon stygium, Aspergillus mulundensis, Berkeleyomyces basicola (syn. Thielaviopsis basicola), Ceratocystis smalleyi, two Cercospora beticola strains, Coleophoma cylindrospora, Fusarium fracticaudum, Phialophora cf. hyalina, and Morchella septimelata.</title>
        <authorList>
            <person name="Wingfield B.D."/>
            <person name="Bills G.F."/>
            <person name="Dong Y."/>
            <person name="Huang W."/>
            <person name="Nel W.J."/>
            <person name="Swalarsk-Parry B.S."/>
            <person name="Vaghefi N."/>
            <person name="Wilken P.M."/>
            <person name="An Z."/>
            <person name="de Beer Z.W."/>
            <person name="De Vos L."/>
            <person name="Chen L."/>
            <person name="Duong T.A."/>
            <person name="Gao Y."/>
            <person name="Hammerbacher A."/>
            <person name="Kikkert J.R."/>
            <person name="Li Y."/>
            <person name="Li H."/>
            <person name="Li K."/>
            <person name="Li Q."/>
            <person name="Liu X."/>
            <person name="Ma X."/>
            <person name="Naidoo K."/>
            <person name="Pethybridge S.J."/>
            <person name="Sun J."/>
            <person name="Steenkamp E.T."/>
            <person name="van der Nest M.A."/>
            <person name="van Wyk S."/>
            <person name="Wingfield M.J."/>
            <person name="Xiong C."/>
            <person name="Yue Q."/>
            <person name="Zhang X."/>
        </authorList>
    </citation>
    <scope>NUCLEOTIDE SEQUENCE [LARGE SCALE GENOMIC DNA]</scope>
    <source>
        <strain evidence="9 10">BP5796</strain>
    </source>
</reference>
<organism evidence="9 10">
    <name type="scientific">Coleophoma crateriformis</name>
    <dbReference type="NCBI Taxonomy" id="565419"/>
    <lineage>
        <taxon>Eukaryota</taxon>
        <taxon>Fungi</taxon>
        <taxon>Dikarya</taxon>
        <taxon>Ascomycota</taxon>
        <taxon>Pezizomycotina</taxon>
        <taxon>Leotiomycetes</taxon>
        <taxon>Helotiales</taxon>
        <taxon>Dermateaceae</taxon>
        <taxon>Coleophoma</taxon>
    </lineage>
</organism>
<dbReference type="OrthoDB" id="3936451at2759"/>
<sequence length="392" mass="43269">MAGDYRGSEVSIVAILFLALSWTFVGLRVYVRAVLTKAFGVDDWLALCALLLFSVYAAFVLDGVHHGTGRHITEVPATDFVLGMKAWWLAEIFYVSSTTVLKISIGFFLLRVCIKTYQRVIIWVVMVATGLFSTFYFILIIIQCQPSSYFWTQYADTAGGSCLSASFVSGSTYTHSAISVWADWTLGILPVFLVWDLNLSARTKVSVALILALGALGSTATAVRIPFIYQLTETQDFLYANVDVSLWSTVEPGIGITASAMATLRPLFINYFSRSRFFNISTGYGSRKSLTSSSTPGGAYIGSNGDVELVANNVVKNEQLGITITTQITSDGYERRTRRTNDGVNWPLTDFDNFDKMRILGDGAWERSENRPIGMKGTWNSSESRFTESSCS</sequence>
<dbReference type="PANTHER" id="PTHR33048:SF96">
    <property type="entry name" value="INTEGRAL MEMBRANE PROTEIN"/>
    <property type="match status" value="1"/>
</dbReference>
<feature type="region of interest" description="Disordered" evidence="6">
    <location>
        <begin position="371"/>
        <end position="392"/>
    </location>
</feature>
<feature type="transmembrane region" description="Helical" evidence="7">
    <location>
        <begin position="173"/>
        <end position="195"/>
    </location>
</feature>
<feature type="domain" description="Rhodopsin" evidence="8">
    <location>
        <begin position="27"/>
        <end position="268"/>
    </location>
</feature>
<evidence type="ECO:0000313" key="10">
    <source>
        <dbReference type="Proteomes" id="UP000256328"/>
    </source>
</evidence>
<evidence type="ECO:0000256" key="4">
    <source>
        <dbReference type="ARBA" id="ARBA00023136"/>
    </source>
</evidence>
<comment type="similarity">
    <text evidence="5">Belongs to the SAT4 family.</text>
</comment>
<keyword evidence="2 7" id="KW-0812">Transmembrane</keyword>
<feature type="transmembrane region" description="Helical" evidence="7">
    <location>
        <begin position="43"/>
        <end position="61"/>
    </location>
</feature>
<dbReference type="InterPro" id="IPR052337">
    <property type="entry name" value="SAT4-like"/>
</dbReference>
<dbReference type="AlphaFoldDB" id="A0A3D8T9U8"/>
<dbReference type="Pfam" id="PF20684">
    <property type="entry name" value="Fung_rhodopsin"/>
    <property type="match status" value="1"/>
</dbReference>
<dbReference type="Proteomes" id="UP000256328">
    <property type="component" value="Unassembled WGS sequence"/>
</dbReference>
<dbReference type="GO" id="GO:0016020">
    <property type="term" value="C:membrane"/>
    <property type="evidence" value="ECO:0007669"/>
    <property type="project" value="UniProtKB-SubCell"/>
</dbReference>